<feature type="transmembrane region" description="Helical" evidence="4">
    <location>
        <begin position="311"/>
        <end position="332"/>
    </location>
</feature>
<keyword evidence="2 4" id="KW-0472">Membrane</keyword>
<reference evidence="5 6" key="1">
    <citation type="submission" date="2023-05" db="EMBL/GenBank/DDBJ databases">
        <title>Draft genome of Paenibacillus sp. CCS26.</title>
        <authorList>
            <person name="Akita H."/>
            <person name="Shinto Y."/>
            <person name="Kimura Z."/>
        </authorList>
    </citation>
    <scope>NUCLEOTIDE SEQUENCE [LARGE SCALE GENOMIC DNA]</scope>
    <source>
        <strain evidence="5 6">CCS26</strain>
    </source>
</reference>
<feature type="region of interest" description="Disordered" evidence="3">
    <location>
        <begin position="457"/>
        <end position="477"/>
    </location>
</feature>
<dbReference type="InterPro" id="IPR050768">
    <property type="entry name" value="UPF0353/GerABKA_families"/>
</dbReference>
<dbReference type="Proteomes" id="UP001285921">
    <property type="component" value="Unassembled WGS sequence"/>
</dbReference>
<feature type="transmembrane region" description="Helical" evidence="4">
    <location>
        <begin position="339"/>
        <end position="359"/>
    </location>
</feature>
<dbReference type="EMBL" id="BTCL01000004">
    <property type="protein sequence ID" value="GMK44337.1"/>
    <property type="molecule type" value="Genomic_DNA"/>
</dbReference>
<feature type="transmembrane region" description="Helical" evidence="4">
    <location>
        <begin position="272"/>
        <end position="291"/>
    </location>
</feature>
<evidence type="ECO:0000256" key="4">
    <source>
        <dbReference type="SAM" id="Phobius"/>
    </source>
</evidence>
<dbReference type="PIRSF" id="PIRSF005690">
    <property type="entry name" value="GerBA"/>
    <property type="match status" value="1"/>
</dbReference>
<evidence type="ECO:0000256" key="1">
    <source>
        <dbReference type="ARBA" id="ARBA00005278"/>
    </source>
</evidence>
<keyword evidence="4" id="KW-0812">Transmembrane</keyword>
<keyword evidence="4" id="KW-1133">Transmembrane helix</keyword>
<dbReference type="Pfam" id="PF03323">
    <property type="entry name" value="GerA"/>
    <property type="match status" value="1"/>
</dbReference>
<proteinExistence type="inferred from homology"/>
<dbReference type="RefSeq" id="WP_317979355.1">
    <property type="nucleotide sequence ID" value="NZ_BTCL01000004.1"/>
</dbReference>
<dbReference type="PANTHER" id="PTHR22550:SF5">
    <property type="entry name" value="LEUCINE ZIPPER PROTEIN 4"/>
    <property type="match status" value="1"/>
</dbReference>
<dbReference type="PANTHER" id="PTHR22550">
    <property type="entry name" value="SPORE GERMINATION PROTEIN"/>
    <property type="match status" value="1"/>
</dbReference>
<protein>
    <submittedName>
        <fullName evidence="5">Germination protein KA</fullName>
    </submittedName>
</protein>
<keyword evidence="6" id="KW-1185">Reference proteome</keyword>
<gene>
    <name evidence="5" type="ORF">PghCCS26_14650</name>
</gene>
<comment type="similarity">
    <text evidence="1">Belongs to the GerABKA family.</text>
</comment>
<evidence type="ECO:0000313" key="5">
    <source>
        <dbReference type="EMBL" id="GMK44337.1"/>
    </source>
</evidence>
<feature type="transmembrane region" description="Helical" evidence="4">
    <location>
        <begin position="365"/>
        <end position="383"/>
    </location>
</feature>
<dbReference type="InterPro" id="IPR004995">
    <property type="entry name" value="Spore_Ger"/>
</dbReference>
<feature type="compositionally biased region" description="Basic residues" evidence="3">
    <location>
        <begin position="468"/>
        <end position="477"/>
    </location>
</feature>
<sequence>MNPSVSASEQFFYEQFSGQSDFQSKKLLIGGIEYRLFYLDTLIDSSHVQEFILKPLLSKPLNDVREVISILDYEETNQVEEAVQAVVCGKTVLHRDGESKLYLLGADLKKERTINIPSNERILRGANEAFIENLDTNLNLMRKLVPSTELVVKTYSIGRLSKTKVAVMYIKSVADPSFVEELDRRLMSIDSDYTESPGFIDELIRDKKFSLFPQLLITERPDRARAYLMEGKMVIATSGSPDAIILPITFWSFFQSPDDYHISWLLGTFFRLLRLACFLLTIGLPAFYVSVSSFNPQLLPINFVNTLQSSLKYVTFPPLIETIAMMLLLEILREATIRLASPAGQTIGVVGGIVIGTVIVQSNLASNTIVIVAALTGLASFIIPSYEMSSAVRLLSYPAILLSSVFGLLGLAFFFMLIFIYLCQMSTMGQPYFTPPSSLSGIRDTLIRSPIWNLKKRPAGTSPYNQTRLRHPRSWKK</sequence>
<feature type="transmembrane region" description="Helical" evidence="4">
    <location>
        <begin position="395"/>
        <end position="422"/>
    </location>
</feature>
<name>A0ABQ6NGZ8_9BACL</name>
<evidence type="ECO:0000256" key="2">
    <source>
        <dbReference type="ARBA" id="ARBA00023136"/>
    </source>
</evidence>
<organism evidence="5 6">
    <name type="scientific">Paenibacillus glycanilyticus</name>
    <dbReference type="NCBI Taxonomy" id="126569"/>
    <lineage>
        <taxon>Bacteria</taxon>
        <taxon>Bacillati</taxon>
        <taxon>Bacillota</taxon>
        <taxon>Bacilli</taxon>
        <taxon>Bacillales</taxon>
        <taxon>Paenibacillaceae</taxon>
        <taxon>Paenibacillus</taxon>
    </lineage>
</organism>
<evidence type="ECO:0000313" key="6">
    <source>
        <dbReference type="Proteomes" id="UP001285921"/>
    </source>
</evidence>
<accession>A0ABQ6NGZ8</accession>
<evidence type="ECO:0000256" key="3">
    <source>
        <dbReference type="SAM" id="MobiDB-lite"/>
    </source>
</evidence>
<comment type="caution">
    <text evidence="5">The sequence shown here is derived from an EMBL/GenBank/DDBJ whole genome shotgun (WGS) entry which is preliminary data.</text>
</comment>